<dbReference type="GO" id="GO:0005509">
    <property type="term" value="F:calcium ion binding"/>
    <property type="evidence" value="ECO:0007669"/>
    <property type="project" value="TreeGrafter"/>
</dbReference>
<dbReference type="SUPFAM" id="SSF63829">
    <property type="entry name" value="Calcium-dependent phosphotriesterase"/>
    <property type="match status" value="1"/>
</dbReference>
<dbReference type="EMBL" id="WKJJ01000002">
    <property type="protein sequence ID" value="MRV70760.1"/>
    <property type="molecule type" value="Genomic_DNA"/>
</dbReference>
<dbReference type="Pfam" id="PF08450">
    <property type="entry name" value="SGL"/>
    <property type="match status" value="1"/>
</dbReference>
<feature type="domain" description="SMP-30/Gluconolactonase/LRE-like region" evidence="4">
    <location>
        <begin position="136"/>
        <end position="382"/>
    </location>
</feature>
<evidence type="ECO:0000256" key="2">
    <source>
        <dbReference type="PIRSR" id="PIRSR605511-2"/>
    </source>
</evidence>
<sequence length="413" mass="44546">MRTGRRDADRSVCLCQGRRRRGEAVPRRAGDAAVAARNARRPACRPARAAGGRHRAGHDGRIPRRRRGRLRPGFRAVQAGHERCDRGRQRPRVRARLAGTGVIVASSVRNARVAPAGADEVHDNGAVTLLASGHVESLRWHHGQWWWCDPDSASIYTWQEQYGEAPVKPSRTRLPDRAAALAFCHSGRVLLAQAKWLCFADRATPPAQGLGRRPPQPGVAVDPAEPRTGISDGAADRDGHFVFGTRNVTPEARQIGSYYQYSTAHGLRRLALPAAAMAHSIAVSPDGGTLYFSDAATRRIMQCDYDSAAAKVANVRLFAEVEQAQPRGAVIDADGCLWSAHFGAGKVARYAADGRLLRSIELPAKYPTQPAFGGPQFEHLLVGAMPQPGAAGGLYRLDAGGARGLPGALFKDR</sequence>
<evidence type="ECO:0000313" key="6">
    <source>
        <dbReference type="Proteomes" id="UP000446768"/>
    </source>
</evidence>
<dbReference type="InterPro" id="IPR005511">
    <property type="entry name" value="SMP-30"/>
</dbReference>
<comment type="cofactor">
    <cofactor evidence="2">
        <name>Zn(2+)</name>
        <dbReference type="ChEBI" id="CHEBI:29105"/>
    </cofactor>
    <text evidence="2">Binds 1 divalent metal cation per subunit.</text>
</comment>
<reference evidence="5 6" key="1">
    <citation type="submission" date="2019-11" db="EMBL/GenBank/DDBJ databases">
        <title>Novel species isolated from a subtropical stream in China.</title>
        <authorList>
            <person name="Lu H."/>
        </authorList>
    </citation>
    <scope>NUCLEOTIDE SEQUENCE [LARGE SCALE GENOMIC DNA]</scope>
    <source>
        <strain evidence="5 6">FT92W</strain>
    </source>
</reference>
<keyword evidence="2" id="KW-0479">Metal-binding</keyword>
<comment type="caution">
    <text evidence="5">The sequence shown here is derived from an EMBL/GenBank/DDBJ whole genome shotgun (WGS) entry which is preliminary data.</text>
</comment>
<feature type="region of interest" description="Disordered" evidence="3">
    <location>
        <begin position="26"/>
        <end position="66"/>
    </location>
</feature>
<dbReference type="Gene3D" id="2.120.10.30">
    <property type="entry name" value="TolB, C-terminal domain"/>
    <property type="match status" value="1"/>
</dbReference>
<protein>
    <recommendedName>
        <fullName evidence="4">SMP-30/Gluconolactonase/LRE-like region domain-containing protein</fullName>
    </recommendedName>
</protein>
<dbReference type="AlphaFoldDB" id="A0A7X2IJ29"/>
<evidence type="ECO:0000313" key="5">
    <source>
        <dbReference type="EMBL" id="MRV70760.1"/>
    </source>
</evidence>
<keyword evidence="6" id="KW-1185">Reference proteome</keyword>
<dbReference type="InterPro" id="IPR013658">
    <property type="entry name" value="SGL"/>
</dbReference>
<evidence type="ECO:0000256" key="1">
    <source>
        <dbReference type="ARBA" id="ARBA00008853"/>
    </source>
</evidence>
<evidence type="ECO:0000256" key="3">
    <source>
        <dbReference type="SAM" id="MobiDB-lite"/>
    </source>
</evidence>
<dbReference type="InterPro" id="IPR011042">
    <property type="entry name" value="6-blade_b-propeller_TolB-like"/>
</dbReference>
<dbReference type="PRINTS" id="PR01790">
    <property type="entry name" value="SMP30FAMILY"/>
</dbReference>
<dbReference type="GO" id="GO:0004341">
    <property type="term" value="F:gluconolactonase activity"/>
    <property type="evidence" value="ECO:0007669"/>
    <property type="project" value="TreeGrafter"/>
</dbReference>
<evidence type="ECO:0000259" key="4">
    <source>
        <dbReference type="Pfam" id="PF08450"/>
    </source>
</evidence>
<gene>
    <name evidence="5" type="ORF">GJ700_03385</name>
</gene>
<accession>A0A7X2IJ29</accession>
<proteinExistence type="inferred from homology"/>
<name>A0A7X2IJ29_9BURK</name>
<dbReference type="PANTHER" id="PTHR10907">
    <property type="entry name" value="REGUCALCIN"/>
    <property type="match status" value="1"/>
</dbReference>
<dbReference type="PANTHER" id="PTHR10907:SF47">
    <property type="entry name" value="REGUCALCIN"/>
    <property type="match status" value="1"/>
</dbReference>
<keyword evidence="2" id="KW-0862">Zinc</keyword>
<feature type="binding site" evidence="2">
    <location>
        <position position="136"/>
    </location>
    <ligand>
        <name>a divalent metal cation</name>
        <dbReference type="ChEBI" id="CHEBI:60240"/>
    </ligand>
</feature>
<dbReference type="Proteomes" id="UP000446768">
    <property type="component" value="Unassembled WGS sequence"/>
</dbReference>
<comment type="similarity">
    <text evidence="1">Belongs to the SMP-30/CGR1 family.</text>
</comment>
<dbReference type="GO" id="GO:0019853">
    <property type="term" value="P:L-ascorbic acid biosynthetic process"/>
    <property type="evidence" value="ECO:0007669"/>
    <property type="project" value="TreeGrafter"/>
</dbReference>
<organism evidence="5 6">
    <name type="scientific">Pseudoduganella rivuli</name>
    <dbReference type="NCBI Taxonomy" id="2666085"/>
    <lineage>
        <taxon>Bacteria</taxon>
        <taxon>Pseudomonadati</taxon>
        <taxon>Pseudomonadota</taxon>
        <taxon>Betaproteobacteria</taxon>
        <taxon>Burkholderiales</taxon>
        <taxon>Oxalobacteraceae</taxon>
        <taxon>Telluria group</taxon>
        <taxon>Pseudoduganella</taxon>
    </lineage>
</organism>